<keyword evidence="3" id="KW-1185">Reference proteome</keyword>
<name>A0A9D4CKJ9_DREPO</name>
<feature type="region of interest" description="Disordered" evidence="1">
    <location>
        <begin position="43"/>
        <end position="66"/>
    </location>
</feature>
<organism evidence="2 3">
    <name type="scientific">Dreissena polymorpha</name>
    <name type="common">Zebra mussel</name>
    <name type="synonym">Mytilus polymorpha</name>
    <dbReference type="NCBI Taxonomy" id="45954"/>
    <lineage>
        <taxon>Eukaryota</taxon>
        <taxon>Metazoa</taxon>
        <taxon>Spiralia</taxon>
        <taxon>Lophotrochozoa</taxon>
        <taxon>Mollusca</taxon>
        <taxon>Bivalvia</taxon>
        <taxon>Autobranchia</taxon>
        <taxon>Heteroconchia</taxon>
        <taxon>Euheterodonta</taxon>
        <taxon>Imparidentia</taxon>
        <taxon>Neoheterodontei</taxon>
        <taxon>Myida</taxon>
        <taxon>Dreissenoidea</taxon>
        <taxon>Dreissenidae</taxon>
        <taxon>Dreissena</taxon>
    </lineage>
</organism>
<sequence>MKCDFYSVYNFELDRDFIGTKLLTKFHEDRTINVASRVFTNKCGGTDRQRTKTGHRSSPEQSGWMNHLKSPSYFSPSYQLLTPSNLQSPHNSCNSAISVCQPYFTWPGLLPIFIQEMSVISHQEMSAISHLARPSPNIHTGNVSHISPGQACSQFHPGNVSHISTGQACSQYSSRNCQPYLNRPGLLPIFIQEMSAISQQARPAPNIHPGNVSHISTGQACSQYSSRKCEPYLNRPGLLPIFIQEMSAISQQARPAPNIHPGNVSHISTGQACSQYSSRKCEPYLNRPGLLPIFIQEISAISHLAMSAISHQARPAPNIHPGNVSHISPGQAGSQYSSRKCQPYLTWPGLLPIFIQEMSAISHLASSQYSSRKCQPYLTWPGLLPIFIQEMPAPDIHPGNVIHILPGQACSQYSSRKCLLPIFIQEMSAPNIHLGNACSQYSSRKSQARGTKMIRLCHLPQFRKSNMDPHRDCLAFATTWVFAHLRGFHDDWAKHVTSRVHVIHLTGTIFKLNSHIKVKNVLTKFHENWAKNVTSRVFTCFHYIHIEKNAPPTGSHVFSPIRTIVELVQDINKTNCLQEKCPAHWRPYINKTNVLTNFHDDWTKIVTSRVFSSHVIQLTGTIFKLNSHIKETNVLTKFHENWAKNVTSRRKTAPPTGGHVFSPIWTIFKLVRVIKKTNVLTNFHDDWAKIVTSRVFTRKTAPFFSMDRNHF</sequence>
<reference evidence="2" key="2">
    <citation type="submission" date="2020-11" db="EMBL/GenBank/DDBJ databases">
        <authorList>
            <person name="McCartney M.A."/>
            <person name="Auch B."/>
            <person name="Kono T."/>
            <person name="Mallez S."/>
            <person name="Becker A."/>
            <person name="Gohl D.M."/>
            <person name="Silverstein K.A.T."/>
            <person name="Koren S."/>
            <person name="Bechman K.B."/>
            <person name="Herman A."/>
            <person name="Abrahante J.E."/>
            <person name="Garbe J."/>
        </authorList>
    </citation>
    <scope>NUCLEOTIDE SEQUENCE</scope>
    <source>
        <strain evidence="2">Duluth1</strain>
        <tissue evidence="2">Whole animal</tissue>
    </source>
</reference>
<evidence type="ECO:0000313" key="2">
    <source>
        <dbReference type="EMBL" id="KAH3727065.1"/>
    </source>
</evidence>
<comment type="caution">
    <text evidence="2">The sequence shown here is derived from an EMBL/GenBank/DDBJ whole genome shotgun (WGS) entry which is preliminary data.</text>
</comment>
<dbReference type="EMBL" id="JAIWYP010000012">
    <property type="protein sequence ID" value="KAH3727065.1"/>
    <property type="molecule type" value="Genomic_DNA"/>
</dbReference>
<dbReference type="Proteomes" id="UP000828390">
    <property type="component" value="Unassembled WGS sequence"/>
</dbReference>
<gene>
    <name evidence="2" type="ORF">DPMN_052991</name>
</gene>
<dbReference type="AlphaFoldDB" id="A0A9D4CKJ9"/>
<reference evidence="2" key="1">
    <citation type="journal article" date="2019" name="bioRxiv">
        <title>The Genome of the Zebra Mussel, Dreissena polymorpha: A Resource for Invasive Species Research.</title>
        <authorList>
            <person name="McCartney M.A."/>
            <person name="Auch B."/>
            <person name="Kono T."/>
            <person name="Mallez S."/>
            <person name="Zhang Y."/>
            <person name="Obille A."/>
            <person name="Becker A."/>
            <person name="Abrahante J.E."/>
            <person name="Garbe J."/>
            <person name="Badalamenti J.P."/>
            <person name="Herman A."/>
            <person name="Mangelson H."/>
            <person name="Liachko I."/>
            <person name="Sullivan S."/>
            <person name="Sone E.D."/>
            <person name="Koren S."/>
            <person name="Silverstein K.A.T."/>
            <person name="Beckman K.B."/>
            <person name="Gohl D.M."/>
        </authorList>
    </citation>
    <scope>NUCLEOTIDE SEQUENCE</scope>
    <source>
        <strain evidence="2">Duluth1</strain>
        <tissue evidence="2">Whole animal</tissue>
    </source>
</reference>
<evidence type="ECO:0000313" key="3">
    <source>
        <dbReference type="Proteomes" id="UP000828390"/>
    </source>
</evidence>
<accession>A0A9D4CKJ9</accession>
<proteinExistence type="predicted"/>
<evidence type="ECO:0000256" key="1">
    <source>
        <dbReference type="SAM" id="MobiDB-lite"/>
    </source>
</evidence>
<protein>
    <submittedName>
        <fullName evidence="2">Uncharacterized protein</fullName>
    </submittedName>
</protein>